<keyword evidence="2" id="KW-0032">Aminotransferase</keyword>
<dbReference type="GO" id="GO:0008483">
    <property type="term" value="F:transaminase activity"/>
    <property type="evidence" value="ECO:0007669"/>
    <property type="project" value="UniProtKB-KW"/>
</dbReference>
<dbReference type="InterPro" id="IPR015421">
    <property type="entry name" value="PyrdxlP-dep_Trfase_major"/>
</dbReference>
<dbReference type="InterPro" id="IPR015424">
    <property type="entry name" value="PyrdxlP-dep_Trfase"/>
</dbReference>
<dbReference type="OrthoDB" id="33635at2157"/>
<proteinExistence type="predicted"/>
<dbReference type="GeneID" id="10287771"/>
<reference evidence="2 3" key="1">
    <citation type="journal article" date="2011" name="J. Bacteriol.">
        <title>Complete genome sequence of 'Vulcanisaeta moutnovskia' strain 768-28, a novel member of the hyperthermophilic crenarchaeal genus vulcanisaeta.</title>
        <authorList>
            <person name="Gumerov V.M."/>
            <person name="Mardanov A.V."/>
            <person name="Beletsky A.V."/>
            <person name="Prokofeva M.I."/>
            <person name="Bonch-Osmolovskaya E.A."/>
            <person name="Ravin N.V."/>
            <person name="Skryabin K.G."/>
        </authorList>
    </citation>
    <scope>NUCLEOTIDE SEQUENCE [LARGE SCALE GENOMIC DNA]</scope>
    <source>
        <strain evidence="2 3">768-28</strain>
    </source>
</reference>
<dbReference type="AlphaFoldDB" id="F0QSI4"/>
<dbReference type="PANTHER" id="PTHR43510:SF1">
    <property type="entry name" value="AMINOTRANSFERASE FUNCTION, HYPOTHETICAL (EUROFUNG)"/>
    <property type="match status" value="1"/>
</dbReference>
<gene>
    <name evidence="2" type="ordered locus">VMUT_0119</name>
</gene>
<dbReference type="HOGENOM" id="CLU_017584_4_4_2"/>
<accession>F0QSI4</accession>
<dbReference type="eggNOG" id="arCOG04334">
    <property type="taxonomic scope" value="Archaea"/>
</dbReference>
<dbReference type="GO" id="GO:0030170">
    <property type="term" value="F:pyridoxal phosphate binding"/>
    <property type="evidence" value="ECO:0007669"/>
    <property type="project" value="InterPro"/>
</dbReference>
<dbReference type="Pfam" id="PF00155">
    <property type="entry name" value="Aminotran_1_2"/>
    <property type="match status" value="1"/>
</dbReference>
<dbReference type="PANTHER" id="PTHR43510">
    <property type="entry name" value="AMINOTRANSFERASE FUNCTION, HYPOTHETICAL (EUROFUNG)"/>
    <property type="match status" value="1"/>
</dbReference>
<dbReference type="EMBL" id="CP002529">
    <property type="protein sequence ID" value="ADY00335.1"/>
    <property type="molecule type" value="Genomic_DNA"/>
</dbReference>
<dbReference type="Gene3D" id="3.40.640.10">
    <property type="entry name" value="Type I PLP-dependent aspartate aminotransferase-like (Major domain)"/>
    <property type="match status" value="1"/>
</dbReference>
<keyword evidence="3" id="KW-1185">Reference proteome</keyword>
<sequence>MEIGHFTWLRTHRAKYDVSSSGVKPIQLDEIIKLGEASNFIEDLMSIYGVDRRNLAITHGTQEGNFAALTALRELGLIERVITVIPEYEPIRVLPKFLRLRQTELNINKSLTELFNNIERGSALFFSNPNNPLGTFLNKKLLWELSDELRRRNAYAVIDSIFLEFVENNLKDLPMENIIFTFSTSKFYTMNEIKVGWVVGDNEIVKEINGIIDLVSPLVIDLNLKYVSILLRNRSWVRERNLGIIIPNVDTMRKVINEISDYVSISYVEYMPILYIRTKCQEITGSTFANKLLSRDILTVPGQYFGKDDGIRIGLGSVKRDIFEEAMRIIMNAINEECGRR</sequence>
<dbReference type="KEGG" id="vmo:VMUT_0119"/>
<evidence type="ECO:0000313" key="3">
    <source>
        <dbReference type="Proteomes" id="UP000007485"/>
    </source>
</evidence>
<keyword evidence="2" id="KW-0808">Transferase</keyword>
<dbReference type="InterPro" id="IPR004839">
    <property type="entry name" value="Aminotransferase_I/II_large"/>
</dbReference>
<name>F0QSI4_VULM7</name>
<dbReference type="Gene3D" id="3.90.1150.10">
    <property type="entry name" value="Aspartate Aminotransferase, domain 1"/>
    <property type="match status" value="1"/>
</dbReference>
<feature type="domain" description="Aminotransferase class I/classII large" evidence="1">
    <location>
        <begin position="81"/>
        <end position="326"/>
    </location>
</feature>
<dbReference type="CDD" id="cd00609">
    <property type="entry name" value="AAT_like"/>
    <property type="match status" value="1"/>
</dbReference>
<dbReference type="SUPFAM" id="SSF53383">
    <property type="entry name" value="PLP-dependent transferases"/>
    <property type="match status" value="1"/>
</dbReference>
<dbReference type="RefSeq" id="WP_013603499.1">
    <property type="nucleotide sequence ID" value="NC_015151.1"/>
</dbReference>
<protein>
    <submittedName>
        <fullName evidence="2">Aminotransferase class I and II</fullName>
    </submittedName>
</protein>
<organism evidence="2 3">
    <name type="scientific">Vulcanisaeta moutnovskia (strain 768-28)</name>
    <dbReference type="NCBI Taxonomy" id="985053"/>
    <lineage>
        <taxon>Archaea</taxon>
        <taxon>Thermoproteota</taxon>
        <taxon>Thermoprotei</taxon>
        <taxon>Thermoproteales</taxon>
        <taxon>Thermoproteaceae</taxon>
        <taxon>Vulcanisaeta</taxon>
    </lineage>
</organism>
<dbReference type="InterPro" id="IPR015422">
    <property type="entry name" value="PyrdxlP-dep_Trfase_small"/>
</dbReference>
<evidence type="ECO:0000313" key="2">
    <source>
        <dbReference type="EMBL" id="ADY00335.1"/>
    </source>
</evidence>
<evidence type="ECO:0000259" key="1">
    <source>
        <dbReference type="Pfam" id="PF00155"/>
    </source>
</evidence>
<dbReference type="Proteomes" id="UP000007485">
    <property type="component" value="Chromosome"/>
</dbReference>
<dbReference type="STRING" id="985053.VMUT_0119"/>